<dbReference type="PANTHER" id="PTHR17901">
    <property type="entry name" value="MAGNESIUM-DEPENDENT PHOSPHATASE 1 MDP1"/>
    <property type="match status" value="1"/>
</dbReference>
<evidence type="ECO:0000313" key="1">
    <source>
        <dbReference type="EMBL" id="CAG2054750.1"/>
    </source>
</evidence>
<name>A0ABN7NFV4_TIMPD</name>
<evidence type="ECO:0000313" key="2">
    <source>
        <dbReference type="Proteomes" id="UP001153148"/>
    </source>
</evidence>
<accession>A0ABN7NFV4</accession>
<organism evidence="1 2">
    <name type="scientific">Timema podura</name>
    <name type="common">Walking stick</name>
    <dbReference type="NCBI Taxonomy" id="61482"/>
    <lineage>
        <taxon>Eukaryota</taxon>
        <taxon>Metazoa</taxon>
        <taxon>Ecdysozoa</taxon>
        <taxon>Arthropoda</taxon>
        <taxon>Hexapoda</taxon>
        <taxon>Insecta</taxon>
        <taxon>Pterygota</taxon>
        <taxon>Neoptera</taxon>
        <taxon>Polyneoptera</taxon>
        <taxon>Phasmatodea</taxon>
        <taxon>Timematodea</taxon>
        <taxon>Timematoidea</taxon>
        <taxon>Timematidae</taxon>
        <taxon>Timema</taxon>
    </lineage>
</organism>
<dbReference type="EMBL" id="CAJPIN010001687">
    <property type="protein sequence ID" value="CAG2054750.1"/>
    <property type="molecule type" value="Genomic_DNA"/>
</dbReference>
<dbReference type="InterPro" id="IPR023214">
    <property type="entry name" value="HAD_sf"/>
</dbReference>
<dbReference type="Gene3D" id="3.40.50.1000">
    <property type="entry name" value="HAD superfamily/HAD-like"/>
    <property type="match status" value="1"/>
</dbReference>
<protein>
    <submittedName>
        <fullName evidence="1">Uncharacterized protein</fullName>
    </submittedName>
</protein>
<proteinExistence type="predicted"/>
<sequence>MNMVHQLARVIVQKHSLCVLEYVALLMRYSHEGYRTPCDGLLYPIRNATSYALGHRAAWMVGKNVHSPFGIINNKVIDNKGKELICYPEVHGILSRLYTNGCKLAIASRIEDIPGAYQLLQLFDINSFFHYKEIYPMSKSVHFLQLHMKSGVQFKDMIFFDDNKCNLETRPAAQLKCEGLSPSGLTTEHCNLGVTLPVTGPQGLRQRVHQVPVWGCHSSPGNPVRRPCRDCLAIRQKLMLQWIETIPSRRLKSNDLTDQYWDTRRQIEEF</sequence>
<keyword evidence="2" id="KW-1185">Reference proteome</keyword>
<gene>
    <name evidence="1" type="ORF">TPAB3V08_LOCUS1771</name>
</gene>
<dbReference type="InterPro" id="IPR010033">
    <property type="entry name" value="HAD_SF_ppase_IIIC"/>
</dbReference>
<reference evidence="1" key="1">
    <citation type="submission" date="2021-03" db="EMBL/GenBank/DDBJ databases">
        <authorList>
            <person name="Tran Van P."/>
        </authorList>
    </citation>
    <scope>NUCLEOTIDE SEQUENCE</scope>
</reference>
<dbReference type="Proteomes" id="UP001153148">
    <property type="component" value="Unassembled WGS sequence"/>
</dbReference>
<dbReference type="Pfam" id="PF12689">
    <property type="entry name" value="Acid_PPase"/>
    <property type="match status" value="1"/>
</dbReference>
<dbReference type="InterPro" id="IPR010036">
    <property type="entry name" value="MDP_1_eu_arc"/>
</dbReference>
<dbReference type="NCBIfam" id="TIGR01681">
    <property type="entry name" value="HAD-SF-IIIC"/>
    <property type="match status" value="1"/>
</dbReference>
<dbReference type="InterPro" id="IPR036412">
    <property type="entry name" value="HAD-like_sf"/>
</dbReference>
<comment type="caution">
    <text evidence="1">The sequence shown here is derived from an EMBL/GenBank/DDBJ whole genome shotgun (WGS) entry which is preliminary data.</text>
</comment>
<dbReference type="PANTHER" id="PTHR17901:SF14">
    <property type="entry name" value="MAGNESIUM-DEPENDENT PHOSPHATASE 1"/>
    <property type="match status" value="1"/>
</dbReference>
<dbReference type="SUPFAM" id="SSF56784">
    <property type="entry name" value="HAD-like"/>
    <property type="match status" value="1"/>
</dbReference>